<sequence length="627" mass="69926">MIWYELGKTISERAPPSIKCDFTRQQLLGSLMNNCWFCRYLYDSVPAATCDQNLSVSVSYNVAHGVHPTKINILDLEVQGTKRFATQRFSLGVSARPDSPASPFVRAPAEHMREICNFDPSTAFNWIECCRFSHTECSGQDLYQLPSRVLDLSNYKSSNVKLSSVGGRTSQPYAALSYSWGKSKPFMTTSSSLKSHQDGMDVSSMPQTYKDAIRVAGDLGVKYLWIDALCIVQDSADDKIEELSRMRYYYENALFVIAASGASAAQEGFLGFHSLQSPHCPSPTLLSNKGDSRVIEVPFYGPDDKEGTIILDSSPKKYQAADEPLNQRAWTYQERLLCARVLVFPSTGGFYLQCNKEEHHDDSIDFGRPLGRSRMFSLSSAWNTLGFDIKDVHNSWLINIRDYSRRSLTVADDKAVAIAGVAEAYHHRFRVHLGNYLAGHWSKYLLESLHWRVVANELKPAPKTARGPSWSWLSVDSTIQLQPTVLFLRKVVSLVEFHSVGVRKATGKLPFGTVQVGCLAIKASVGKACWTPLRQRPFSPSLETEDGRSIEGGVHTHADVAENFPMKQTLIFFVPLCTAGPSSTICGLLLQQVVPSYNDLFRRIGYFEGASQSILRICGETKLICII</sequence>
<dbReference type="EMBL" id="FJOG01000001">
    <property type="protein sequence ID" value="CZR51110.1"/>
    <property type="molecule type" value="Genomic_DNA"/>
</dbReference>
<reference evidence="2 3" key="1">
    <citation type="submission" date="2016-03" db="EMBL/GenBank/DDBJ databases">
        <authorList>
            <person name="Ploux O."/>
        </authorList>
    </citation>
    <scope>NUCLEOTIDE SEQUENCE [LARGE SCALE GENOMIC DNA]</scope>
    <source>
        <strain evidence="2 3">UAMH 11012</strain>
    </source>
</reference>
<accession>A0A1L7WE91</accession>
<dbReference type="OrthoDB" id="3486565at2759"/>
<organism evidence="2 3">
    <name type="scientific">Phialocephala subalpina</name>
    <dbReference type="NCBI Taxonomy" id="576137"/>
    <lineage>
        <taxon>Eukaryota</taxon>
        <taxon>Fungi</taxon>
        <taxon>Dikarya</taxon>
        <taxon>Ascomycota</taxon>
        <taxon>Pezizomycotina</taxon>
        <taxon>Leotiomycetes</taxon>
        <taxon>Helotiales</taxon>
        <taxon>Mollisiaceae</taxon>
        <taxon>Phialocephala</taxon>
        <taxon>Phialocephala fortinii species complex</taxon>
    </lineage>
</organism>
<dbReference type="Pfam" id="PF06985">
    <property type="entry name" value="HET"/>
    <property type="match status" value="1"/>
</dbReference>
<protein>
    <recommendedName>
        <fullName evidence="1">Heterokaryon incompatibility domain-containing protein</fullName>
    </recommendedName>
</protein>
<dbReference type="STRING" id="576137.A0A1L7WE91"/>
<dbReference type="Proteomes" id="UP000184330">
    <property type="component" value="Unassembled WGS sequence"/>
</dbReference>
<feature type="domain" description="Heterokaryon incompatibility" evidence="1">
    <location>
        <begin position="173"/>
        <end position="334"/>
    </location>
</feature>
<dbReference type="InterPro" id="IPR010730">
    <property type="entry name" value="HET"/>
</dbReference>
<gene>
    <name evidence="2" type="ORF">PAC_00985</name>
</gene>
<evidence type="ECO:0000313" key="3">
    <source>
        <dbReference type="Proteomes" id="UP000184330"/>
    </source>
</evidence>
<dbReference type="PANTHER" id="PTHR33112:SF16">
    <property type="entry name" value="HETEROKARYON INCOMPATIBILITY DOMAIN-CONTAINING PROTEIN"/>
    <property type="match status" value="1"/>
</dbReference>
<dbReference type="PANTHER" id="PTHR33112">
    <property type="entry name" value="DOMAIN PROTEIN, PUTATIVE-RELATED"/>
    <property type="match status" value="1"/>
</dbReference>
<keyword evidence="3" id="KW-1185">Reference proteome</keyword>
<evidence type="ECO:0000313" key="2">
    <source>
        <dbReference type="EMBL" id="CZR51110.1"/>
    </source>
</evidence>
<proteinExistence type="predicted"/>
<name>A0A1L7WE91_9HELO</name>
<evidence type="ECO:0000259" key="1">
    <source>
        <dbReference type="Pfam" id="PF06985"/>
    </source>
</evidence>
<dbReference type="AlphaFoldDB" id="A0A1L7WE91"/>